<reference evidence="7 8" key="1">
    <citation type="submission" date="2019-01" db="EMBL/GenBank/DDBJ databases">
        <title>Ktedonosporobacter rubrisoli SCAWS-G2.</title>
        <authorList>
            <person name="Huang Y."/>
            <person name="Yan B."/>
        </authorList>
    </citation>
    <scope>NUCLEOTIDE SEQUENCE [LARGE SCALE GENOMIC DNA]</scope>
    <source>
        <strain evidence="7 8">SCAWS-G2</strain>
    </source>
</reference>
<dbReference type="GO" id="GO:0022857">
    <property type="term" value="F:transmembrane transporter activity"/>
    <property type="evidence" value="ECO:0007669"/>
    <property type="project" value="InterPro"/>
</dbReference>
<keyword evidence="3 5" id="KW-1133">Transmembrane helix</keyword>
<gene>
    <name evidence="7" type="ORF">EPA93_30880</name>
</gene>
<dbReference type="InterPro" id="IPR020846">
    <property type="entry name" value="MFS_dom"/>
</dbReference>
<dbReference type="InterPro" id="IPR011701">
    <property type="entry name" value="MFS"/>
</dbReference>
<keyword evidence="8" id="KW-1185">Reference proteome</keyword>
<dbReference type="KEGG" id="kbs:EPA93_30880"/>
<dbReference type="AlphaFoldDB" id="A0A4P6JWQ1"/>
<feature type="transmembrane region" description="Helical" evidence="5">
    <location>
        <begin position="404"/>
        <end position="422"/>
    </location>
</feature>
<dbReference type="PROSITE" id="PS50850">
    <property type="entry name" value="MFS"/>
    <property type="match status" value="1"/>
</dbReference>
<dbReference type="Gene3D" id="1.20.1250.20">
    <property type="entry name" value="MFS general substrate transporter like domains"/>
    <property type="match status" value="2"/>
</dbReference>
<organism evidence="7 8">
    <name type="scientific">Ktedonosporobacter rubrisoli</name>
    <dbReference type="NCBI Taxonomy" id="2509675"/>
    <lineage>
        <taxon>Bacteria</taxon>
        <taxon>Bacillati</taxon>
        <taxon>Chloroflexota</taxon>
        <taxon>Ktedonobacteria</taxon>
        <taxon>Ktedonobacterales</taxon>
        <taxon>Ktedonosporobacteraceae</taxon>
        <taxon>Ktedonosporobacter</taxon>
    </lineage>
</organism>
<name>A0A4P6JWQ1_KTERU</name>
<dbReference type="EMBL" id="CP035758">
    <property type="protein sequence ID" value="QBD80147.1"/>
    <property type="molecule type" value="Genomic_DNA"/>
</dbReference>
<dbReference type="SUPFAM" id="SSF103473">
    <property type="entry name" value="MFS general substrate transporter"/>
    <property type="match status" value="1"/>
</dbReference>
<feature type="transmembrane region" description="Helical" evidence="5">
    <location>
        <begin position="66"/>
        <end position="85"/>
    </location>
</feature>
<evidence type="ECO:0000259" key="6">
    <source>
        <dbReference type="PROSITE" id="PS50850"/>
    </source>
</evidence>
<feature type="transmembrane region" description="Helical" evidence="5">
    <location>
        <begin position="198"/>
        <end position="221"/>
    </location>
</feature>
<protein>
    <submittedName>
        <fullName evidence="7">MFS transporter</fullName>
    </submittedName>
</protein>
<dbReference type="GO" id="GO:0005886">
    <property type="term" value="C:plasma membrane"/>
    <property type="evidence" value="ECO:0007669"/>
    <property type="project" value="UniProtKB-SubCell"/>
</dbReference>
<evidence type="ECO:0000256" key="1">
    <source>
        <dbReference type="ARBA" id="ARBA00004651"/>
    </source>
</evidence>
<evidence type="ECO:0000256" key="4">
    <source>
        <dbReference type="ARBA" id="ARBA00023136"/>
    </source>
</evidence>
<proteinExistence type="predicted"/>
<feature type="domain" description="Major facilitator superfamily (MFS) profile" evidence="6">
    <location>
        <begin position="25"/>
        <end position="501"/>
    </location>
</feature>
<dbReference type="Pfam" id="PF07690">
    <property type="entry name" value="MFS_1"/>
    <property type="match status" value="2"/>
</dbReference>
<feature type="transmembrane region" description="Helical" evidence="5">
    <location>
        <begin position="162"/>
        <end position="186"/>
    </location>
</feature>
<keyword evidence="2 5" id="KW-0812">Transmembrane</keyword>
<comment type="subcellular location">
    <subcellularLocation>
        <location evidence="1">Cell membrane</location>
        <topology evidence="1">Multi-pass membrane protein</topology>
    </subcellularLocation>
</comment>
<dbReference type="RefSeq" id="WP_129891213.1">
    <property type="nucleotide sequence ID" value="NZ_CP035758.1"/>
</dbReference>
<feature type="transmembrane region" description="Helical" evidence="5">
    <location>
        <begin position="251"/>
        <end position="274"/>
    </location>
</feature>
<dbReference type="PROSITE" id="PS00216">
    <property type="entry name" value="SUGAR_TRANSPORT_1"/>
    <property type="match status" value="1"/>
</dbReference>
<feature type="transmembrane region" description="Helical" evidence="5">
    <location>
        <begin position="286"/>
        <end position="303"/>
    </location>
</feature>
<feature type="transmembrane region" description="Helical" evidence="5">
    <location>
        <begin position="315"/>
        <end position="334"/>
    </location>
</feature>
<feature type="transmembrane region" description="Helical" evidence="5">
    <location>
        <begin position="443"/>
        <end position="463"/>
    </location>
</feature>
<sequence length="501" mass="55323">MATLEHDDMRPSSVHPPMETPRLRIVQIIAISIFWFALNFHWSALGLIIIPSQVYVLVGELHKGEALAFVLVPGAFVALFANPLFGLLSDRMRGRFARWGKRRPYILLGTLANIGGLIWMAEARDITSLAIAYLIVQFASNAAQAPFHALLPDIVPVPQRGLTSGIMGLLSIGGNIAGALISGMYIDASKPLAQYQQGLWFTYGIIIVILLVLMLVTIFTVREKHEGARPAQKREIVSTSNTRTSWLNRSLLITGLATLLAAGIVWGLMALWNIFQLFGLHITTDVQQVVLEIVVTLGLFRVFDFNPRRDPDFAWVFVTRLLMMMGIYTIQTFLQYYMRDVVGAAHPEQQTTNFVIAISLTSLFSALGAGWLSDRVGRKRMVYLAGCLMALVGLIFIVTHSLPIVLASGAIFGLGYGAYQSVDWALVADTLPSHENYARDMGVWNISLAIPQIIAPVLGGPLIDWFVRQGQAVFGFQLLFGLAIVYCLAGTFAVRYIRSIK</sequence>
<accession>A0A4P6JWQ1</accession>
<dbReference type="InterPro" id="IPR005829">
    <property type="entry name" value="Sugar_transporter_CS"/>
</dbReference>
<dbReference type="Proteomes" id="UP000290365">
    <property type="component" value="Chromosome"/>
</dbReference>
<evidence type="ECO:0000313" key="7">
    <source>
        <dbReference type="EMBL" id="QBD80147.1"/>
    </source>
</evidence>
<feature type="transmembrane region" description="Helical" evidence="5">
    <location>
        <begin position="475"/>
        <end position="497"/>
    </location>
</feature>
<dbReference type="OrthoDB" id="9796441at2"/>
<evidence type="ECO:0000256" key="3">
    <source>
        <dbReference type="ARBA" id="ARBA00022989"/>
    </source>
</evidence>
<dbReference type="InterPro" id="IPR036259">
    <property type="entry name" value="MFS_trans_sf"/>
</dbReference>
<evidence type="ECO:0000256" key="5">
    <source>
        <dbReference type="SAM" id="Phobius"/>
    </source>
</evidence>
<dbReference type="PANTHER" id="PTHR23528:SF1">
    <property type="entry name" value="MAJOR FACILITATOR SUPERFAMILY (MFS) PROFILE DOMAIN-CONTAINING PROTEIN"/>
    <property type="match status" value="1"/>
</dbReference>
<feature type="transmembrane region" description="Helical" evidence="5">
    <location>
        <begin position="127"/>
        <end position="150"/>
    </location>
</feature>
<feature type="transmembrane region" description="Helical" evidence="5">
    <location>
        <begin position="381"/>
        <end position="398"/>
    </location>
</feature>
<dbReference type="PANTHER" id="PTHR23528">
    <property type="match status" value="1"/>
</dbReference>
<evidence type="ECO:0000313" key="8">
    <source>
        <dbReference type="Proteomes" id="UP000290365"/>
    </source>
</evidence>
<feature type="transmembrane region" description="Helical" evidence="5">
    <location>
        <begin position="105"/>
        <end position="121"/>
    </location>
</feature>
<evidence type="ECO:0000256" key="2">
    <source>
        <dbReference type="ARBA" id="ARBA00022692"/>
    </source>
</evidence>
<keyword evidence="4 5" id="KW-0472">Membrane</keyword>
<feature type="transmembrane region" description="Helical" evidence="5">
    <location>
        <begin position="354"/>
        <end position="372"/>
    </location>
</feature>
<feature type="transmembrane region" description="Helical" evidence="5">
    <location>
        <begin position="28"/>
        <end position="54"/>
    </location>
</feature>